<dbReference type="PANTHER" id="PTHR33941:SF11">
    <property type="entry name" value="BACTERIAL MICROCOMPARTMENT SHELL PROTEIN PDUJ"/>
    <property type="match status" value="1"/>
</dbReference>
<keyword evidence="2" id="KW-1283">Bacterial microcompartment</keyword>
<dbReference type="CDD" id="cd07045">
    <property type="entry name" value="BMC_CcmK_like"/>
    <property type="match status" value="1"/>
</dbReference>
<dbReference type="HOGENOM" id="CLU_064903_5_1_10"/>
<dbReference type="OrthoDB" id="5296101at2"/>
<evidence type="ECO:0000256" key="2">
    <source>
        <dbReference type="ARBA" id="ARBA00024446"/>
    </source>
</evidence>
<keyword evidence="6" id="KW-1185">Reference proteome</keyword>
<comment type="similarity">
    <text evidence="3">Belongs to the bacterial microcompartments protein family.</text>
</comment>
<dbReference type="STRING" id="1191523.MROS_0101"/>
<dbReference type="PANTHER" id="PTHR33941">
    <property type="entry name" value="PROPANEDIOL UTILIZATION PROTEIN PDUA"/>
    <property type="match status" value="1"/>
</dbReference>
<dbReference type="SMART" id="SM00877">
    <property type="entry name" value="BMC"/>
    <property type="match status" value="1"/>
</dbReference>
<dbReference type="AlphaFoldDB" id="I6Z2H1"/>
<dbReference type="InterPro" id="IPR037233">
    <property type="entry name" value="CcmK-like_sf"/>
</dbReference>
<dbReference type="KEGG" id="mro:MROS_0101"/>
<protein>
    <submittedName>
        <fullName evidence="5">Microcompartments protein</fullName>
    </submittedName>
</protein>
<dbReference type="Gene3D" id="3.30.70.1710">
    <property type="match status" value="1"/>
</dbReference>
<evidence type="ECO:0000259" key="4">
    <source>
        <dbReference type="PROSITE" id="PS51930"/>
    </source>
</evidence>
<organism evidence="5 6">
    <name type="scientific">Melioribacter roseus (strain DSM 23840 / JCM 17771 / VKM B-2668 / P3M-2)</name>
    <dbReference type="NCBI Taxonomy" id="1191523"/>
    <lineage>
        <taxon>Bacteria</taxon>
        <taxon>Pseudomonadati</taxon>
        <taxon>Ignavibacteriota</taxon>
        <taxon>Ignavibacteria</taxon>
        <taxon>Ignavibacteriales</taxon>
        <taxon>Melioribacteraceae</taxon>
        <taxon>Melioribacter</taxon>
    </lineage>
</organism>
<dbReference type="InterPro" id="IPR044872">
    <property type="entry name" value="CcmK/CsoS1_BMC"/>
</dbReference>
<dbReference type="InterPro" id="IPR050575">
    <property type="entry name" value="BMC_shell"/>
</dbReference>
<reference evidence="5 6" key="1">
    <citation type="journal article" date="2013" name="PLoS ONE">
        <title>Genomic analysis of Melioribacter roseus, facultatively anaerobic organotrophic bacterium representing a novel deep lineage within Bacteriodetes/Chlorobi group.</title>
        <authorList>
            <person name="Kadnikov V.V."/>
            <person name="Mardanov A.V."/>
            <person name="Podosokorskaya O.A."/>
            <person name="Gavrilov S.N."/>
            <person name="Kublanov I.V."/>
            <person name="Beletsky A.V."/>
            <person name="Bonch-Osmolovskaya E.A."/>
            <person name="Ravin N.V."/>
        </authorList>
    </citation>
    <scope>NUCLEOTIDE SEQUENCE [LARGE SCALE GENOMIC DNA]</scope>
    <source>
        <strain evidence="6">JCM 17771 / P3M-2</strain>
    </source>
</reference>
<evidence type="ECO:0000256" key="1">
    <source>
        <dbReference type="ARBA" id="ARBA00024322"/>
    </source>
</evidence>
<dbReference type="GO" id="GO:0031469">
    <property type="term" value="C:bacterial microcompartment"/>
    <property type="evidence" value="ECO:0007669"/>
    <property type="project" value="UniProtKB-SubCell"/>
</dbReference>
<dbReference type="SUPFAM" id="SSF143414">
    <property type="entry name" value="CcmK-like"/>
    <property type="match status" value="1"/>
</dbReference>
<dbReference type="eggNOG" id="COG4577">
    <property type="taxonomic scope" value="Bacteria"/>
</dbReference>
<accession>I6Z2H1</accession>
<dbReference type="InterPro" id="IPR000249">
    <property type="entry name" value="BMC_dom"/>
</dbReference>
<evidence type="ECO:0000256" key="3">
    <source>
        <dbReference type="PROSITE-ProRule" id="PRU01278"/>
    </source>
</evidence>
<dbReference type="Pfam" id="PF00936">
    <property type="entry name" value="BMC"/>
    <property type="match status" value="1"/>
</dbReference>
<comment type="subcellular location">
    <subcellularLocation>
        <location evidence="1">Bacterial microcompartment</location>
    </subcellularLocation>
</comment>
<dbReference type="RefSeq" id="WP_014854782.1">
    <property type="nucleotide sequence ID" value="NC_018178.1"/>
</dbReference>
<dbReference type="Proteomes" id="UP000009011">
    <property type="component" value="Chromosome"/>
</dbReference>
<gene>
    <name evidence="5" type="ordered locus">MROS_0101</name>
</gene>
<sequence length="97" mass="10003">MLEALGIIETLGFTAAIQAADAAVKSANIRLAQWVKVGGGRVSIIIRGDVAAVKAAVDAGVQAASNIGNVLSEVIIPRPSDKISGKFPIEPLNLKKQ</sequence>
<proteinExistence type="inferred from homology"/>
<dbReference type="EMBL" id="CP003557">
    <property type="protein sequence ID" value="AFN73345.1"/>
    <property type="molecule type" value="Genomic_DNA"/>
</dbReference>
<name>I6Z2H1_MELRP</name>
<evidence type="ECO:0000313" key="5">
    <source>
        <dbReference type="EMBL" id="AFN73345.1"/>
    </source>
</evidence>
<feature type="domain" description="BMC" evidence="4">
    <location>
        <begin position="4"/>
        <end position="88"/>
    </location>
</feature>
<evidence type="ECO:0000313" key="6">
    <source>
        <dbReference type="Proteomes" id="UP000009011"/>
    </source>
</evidence>
<dbReference type="PROSITE" id="PS51930">
    <property type="entry name" value="BMC_2"/>
    <property type="match status" value="1"/>
</dbReference>